<proteinExistence type="predicted"/>
<organism evidence="1 2">
    <name type="scientific">Pullulanibacillus pueri</name>
    <dbReference type="NCBI Taxonomy" id="1437324"/>
    <lineage>
        <taxon>Bacteria</taxon>
        <taxon>Bacillati</taxon>
        <taxon>Bacillota</taxon>
        <taxon>Bacilli</taxon>
        <taxon>Bacillales</taxon>
        <taxon>Sporolactobacillaceae</taxon>
        <taxon>Pullulanibacillus</taxon>
    </lineage>
</organism>
<evidence type="ECO:0000313" key="1">
    <source>
        <dbReference type="EMBL" id="GGH77149.1"/>
    </source>
</evidence>
<sequence length="67" mass="7691">MKTRIFMDNGKVYDVDMDAKSLIENHLTDTQGNLLDAFIHFDEFSINPVHISSLEENDETKNKSIGF</sequence>
<keyword evidence="2" id="KW-1185">Reference proteome</keyword>
<evidence type="ECO:0000313" key="2">
    <source>
        <dbReference type="Proteomes" id="UP000656813"/>
    </source>
</evidence>
<dbReference type="Proteomes" id="UP000656813">
    <property type="component" value="Unassembled WGS sequence"/>
</dbReference>
<dbReference type="RefSeq" id="WP_188496162.1">
    <property type="nucleotide sequence ID" value="NZ_BMFV01000004.1"/>
</dbReference>
<reference evidence="1" key="1">
    <citation type="journal article" date="2014" name="Int. J. Syst. Evol. Microbiol.">
        <title>Complete genome sequence of Corynebacterium casei LMG S-19264T (=DSM 44701T), isolated from a smear-ripened cheese.</title>
        <authorList>
            <consortium name="US DOE Joint Genome Institute (JGI-PGF)"/>
            <person name="Walter F."/>
            <person name="Albersmeier A."/>
            <person name="Kalinowski J."/>
            <person name="Ruckert C."/>
        </authorList>
    </citation>
    <scope>NUCLEOTIDE SEQUENCE</scope>
    <source>
        <strain evidence="1">CGMCC 1.12777</strain>
    </source>
</reference>
<reference evidence="1" key="2">
    <citation type="submission" date="2020-09" db="EMBL/GenBank/DDBJ databases">
        <authorList>
            <person name="Sun Q."/>
            <person name="Zhou Y."/>
        </authorList>
    </citation>
    <scope>NUCLEOTIDE SEQUENCE</scope>
    <source>
        <strain evidence="1">CGMCC 1.12777</strain>
    </source>
</reference>
<protein>
    <submittedName>
        <fullName evidence="1">Uncharacterized protein</fullName>
    </submittedName>
</protein>
<name>A0A8J2ZTY0_9BACL</name>
<gene>
    <name evidence="1" type="ORF">GCM10007096_08620</name>
</gene>
<comment type="caution">
    <text evidence="1">The sequence shown here is derived from an EMBL/GenBank/DDBJ whole genome shotgun (WGS) entry which is preliminary data.</text>
</comment>
<accession>A0A8J2ZTY0</accession>
<dbReference type="EMBL" id="BMFV01000004">
    <property type="protein sequence ID" value="GGH77149.1"/>
    <property type="molecule type" value="Genomic_DNA"/>
</dbReference>
<dbReference type="AlphaFoldDB" id="A0A8J2ZTY0"/>